<dbReference type="GO" id="GO:0006355">
    <property type="term" value="P:regulation of DNA-templated transcription"/>
    <property type="evidence" value="ECO:0007669"/>
    <property type="project" value="InterPro"/>
</dbReference>
<dbReference type="OrthoDB" id="2015534at2759"/>
<dbReference type="EMBL" id="CP093351">
    <property type="protein sequence ID" value="WOH15850.1"/>
    <property type="molecule type" value="Genomic_DNA"/>
</dbReference>
<dbReference type="Pfam" id="PF02518">
    <property type="entry name" value="HATPase_c"/>
    <property type="match status" value="1"/>
</dbReference>
<dbReference type="SMR" id="A0A175YJ70"/>
<dbReference type="InterPro" id="IPR003661">
    <property type="entry name" value="HisK_dim/P_dom"/>
</dbReference>
<dbReference type="GO" id="GO:0009584">
    <property type="term" value="P:detection of visible light"/>
    <property type="evidence" value="ECO:0007669"/>
    <property type="project" value="InterPro"/>
</dbReference>
<dbReference type="InterPro" id="IPR001294">
    <property type="entry name" value="Phytochrome"/>
</dbReference>
<evidence type="ECO:0000256" key="6">
    <source>
        <dbReference type="ARBA" id="ARBA00023163"/>
    </source>
</evidence>
<proteinExistence type="inferred from homology"/>
<dbReference type="Proteomes" id="UP000077755">
    <property type="component" value="Chromosome 9"/>
</dbReference>
<dbReference type="PROSITE" id="PS50109">
    <property type="entry name" value="HIS_KIN"/>
    <property type="match status" value="1"/>
</dbReference>
<protein>
    <recommendedName>
        <fullName evidence="14">Phytochrome</fullName>
    </recommendedName>
</protein>
<evidence type="ECO:0000313" key="12">
    <source>
        <dbReference type="EMBL" id="WOH15850.1"/>
    </source>
</evidence>
<dbReference type="Pfam" id="PF00360">
    <property type="entry name" value="PHY"/>
    <property type="match status" value="1"/>
</dbReference>
<dbReference type="GO" id="GO:0009881">
    <property type="term" value="F:photoreceptor activity"/>
    <property type="evidence" value="ECO:0007669"/>
    <property type="project" value="UniProtKB-KW"/>
</dbReference>
<accession>A0A175YJ70</accession>
<dbReference type="InterPro" id="IPR003018">
    <property type="entry name" value="GAF"/>
</dbReference>
<dbReference type="InterPro" id="IPR036890">
    <property type="entry name" value="HATPase_C_sf"/>
</dbReference>
<feature type="domain" description="Phytochrome chromophore attachment site" evidence="8">
    <location>
        <begin position="232"/>
        <end position="401"/>
    </location>
</feature>
<dbReference type="CDD" id="cd00082">
    <property type="entry name" value="HisKA"/>
    <property type="match status" value="1"/>
</dbReference>
<dbReference type="SUPFAM" id="SSF55785">
    <property type="entry name" value="PYP-like sensor domain (PAS domain)"/>
    <property type="match status" value="3"/>
</dbReference>
<dbReference type="InterPro" id="IPR043150">
    <property type="entry name" value="Phytochrome_PHY_sf"/>
</dbReference>
<dbReference type="InterPro" id="IPR016132">
    <property type="entry name" value="Phyto_chromo_attachment"/>
</dbReference>
<dbReference type="Gene3D" id="1.10.287.130">
    <property type="match status" value="1"/>
</dbReference>
<dbReference type="InterPro" id="IPR013515">
    <property type="entry name" value="Phytochrome_cen-reg"/>
</dbReference>
<evidence type="ECO:0000259" key="8">
    <source>
        <dbReference type="PROSITE" id="PS50046"/>
    </source>
</evidence>
<dbReference type="GO" id="GO:0000155">
    <property type="term" value="F:phosphorelay sensor kinase activity"/>
    <property type="evidence" value="ECO:0007669"/>
    <property type="project" value="InterPro"/>
</dbReference>
<dbReference type="PROSITE" id="PS50046">
    <property type="entry name" value="PHYTOCHROME_2"/>
    <property type="match status" value="1"/>
</dbReference>
<evidence type="ECO:0008006" key="14">
    <source>
        <dbReference type="Google" id="ProtNLM"/>
    </source>
</evidence>
<gene>
    <name evidence="11" type="ORF">DCAR_030471</name>
    <name evidence="12" type="ORF">DCAR_0935396</name>
</gene>
<evidence type="ECO:0000256" key="7">
    <source>
        <dbReference type="ARBA" id="ARBA00023170"/>
    </source>
</evidence>
<dbReference type="Pfam" id="PF08446">
    <property type="entry name" value="PAS_2"/>
    <property type="match status" value="1"/>
</dbReference>
<organism evidence="11">
    <name type="scientific">Daucus carota subsp. sativus</name>
    <name type="common">Carrot</name>
    <dbReference type="NCBI Taxonomy" id="79200"/>
    <lineage>
        <taxon>Eukaryota</taxon>
        <taxon>Viridiplantae</taxon>
        <taxon>Streptophyta</taxon>
        <taxon>Embryophyta</taxon>
        <taxon>Tracheophyta</taxon>
        <taxon>Spermatophyta</taxon>
        <taxon>Magnoliopsida</taxon>
        <taxon>eudicotyledons</taxon>
        <taxon>Gunneridae</taxon>
        <taxon>Pentapetalae</taxon>
        <taxon>asterids</taxon>
        <taxon>campanulids</taxon>
        <taxon>Apiales</taxon>
        <taxon>Apiaceae</taxon>
        <taxon>Apioideae</taxon>
        <taxon>Scandiceae</taxon>
        <taxon>Daucinae</taxon>
        <taxon>Daucus</taxon>
        <taxon>Daucus sect. Daucus</taxon>
    </lineage>
</organism>
<evidence type="ECO:0000313" key="13">
    <source>
        <dbReference type="Proteomes" id="UP000077755"/>
    </source>
</evidence>
<dbReference type="InterPro" id="IPR005467">
    <property type="entry name" value="His_kinase_dom"/>
</dbReference>
<feature type="domain" description="Histidine kinase" evidence="9">
    <location>
        <begin position="915"/>
        <end position="1133"/>
    </location>
</feature>
<dbReference type="PROSITE" id="PS50112">
    <property type="entry name" value="PAS"/>
    <property type="match status" value="2"/>
</dbReference>
<keyword evidence="2" id="KW-0600">Photoreceptor protein</keyword>
<dbReference type="PANTHER" id="PTHR47876">
    <property type="entry name" value="OS08G0260000 PROTEIN"/>
    <property type="match status" value="1"/>
</dbReference>
<keyword evidence="7" id="KW-0675">Receptor</keyword>
<dbReference type="InterPro" id="IPR013516">
    <property type="entry name" value="Phyto_chromo_BS"/>
</dbReference>
<keyword evidence="5" id="KW-0805">Transcription regulation</keyword>
<evidence type="ECO:0000256" key="3">
    <source>
        <dbReference type="ARBA" id="ARBA00022606"/>
    </source>
</evidence>
<evidence type="ECO:0000256" key="1">
    <source>
        <dbReference type="ARBA" id="ARBA00008235"/>
    </source>
</evidence>
<dbReference type="SUPFAM" id="SSF55874">
    <property type="entry name" value="ATPase domain of HSP90 chaperone/DNA topoisomerase II/histidine kinase"/>
    <property type="match status" value="1"/>
</dbReference>
<dbReference type="SUPFAM" id="SSF55781">
    <property type="entry name" value="GAF domain-like"/>
    <property type="match status" value="2"/>
</dbReference>
<sequence>MASRRDFLVGGRNEGLSLVQAQSRVPPAQRSQVQANSSGSDIVAASPHGVDACLHTAFERFQEFGLSSNYSPYYNSTPSSLTESQISAYLYKLQRGGHIQPFGCLICVNESDFSVIAFSVNAPEMLGFTSGNEISGNMMGVDMRSLFAPEESLRLANTIRSHQSQVSNPLCVYSRVSKRPFYAILHRIDVGYVIDFEPLETETPSLFIAGVLQSQKLAMYAMTRLQSLPHGNIQLLCDKVVSCMREFTGYDRVMVYKFHDDEHGEVVAESKIPDLDSYVGLHYPATDIPQAARFLFQKNKSRMIVDCHATFVPVIQDESLDKPLCLGGSTLRAPHGCHAQYMANMGSIGTLVMAVIVHANDKVTGSHQKHEEKLWGLVACHHKSARSLPFPRRQACEYIVQAFGFQLNGELQLLSRLREKHVLRTQTLFCGMLVRDSLAAIVTQNPSIMDLVKCDGAALYIGGRCYSLGVTPTEAHIKHIVEWLFSSHRKSAGLTTDSLVWAKYPEATSLGDEVCGMAVARITSKDYVFWFRSNRIKEIKWGGEKSNPDHKDNDKRMHPRSSFEVFLEVIKTRSLPWEDAEIDAIHSLQLILKELLKDVANNNPNDNMQARVGDEELKGKKKLDPVAAEMGRIIETANAPIFSVNAEGCINGWNAKIAELTGLPVDRAIGLSLFNQIVHEESKETAVKLVSQSLKGEEEKNVEIKMRKFGSSEDKMPVHVVVNTCCTKGDSDNIFGVCFVGQDVTPQKVLLGEFIKLEGDYQAIMHSPNPLIPAIFGSDLSTCCSEWNKAMENMTGWSRDIVIGKMLVGEVFGNFCKLKDEDAMTNLMIMILNAIEGQNTDTIPFAFFDRNGEIVQALISAHTRVNMNGEIIGTFCFLQIPSPDMKQALELEKQQDLELERKQALELESMQKLSYICEELKNPLSGICTTNSDLEGSGLTEEQKRYLQIRTACVKQITQIITDVDQDILDKGLFKFDKTDFLLGNVINVVISQVTLLLKGRDVQLIHNIPEEIRRLIVYGDEARVQQVLTTFLSSMVNHVPEGWVDFQLQPIMQQISGDTTNLPFEFRIGCCGEGLPQELIQEMFHMSGWVTPEGLGLSTCRKILSQMNGRVEYTKESNVCYFTITLDLPMSKNWEHQC</sequence>
<reference evidence="12" key="2">
    <citation type="submission" date="2022-03" db="EMBL/GenBank/DDBJ databases">
        <title>Draft title - Genomic analysis of global carrot germplasm unveils the trajectory of domestication and the origin of high carotenoid orange carrot.</title>
        <authorList>
            <person name="Iorizzo M."/>
            <person name="Ellison S."/>
            <person name="Senalik D."/>
            <person name="Macko-Podgorni A."/>
            <person name="Grzebelus D."/>
            <person name="Bostan H."/>
            <person name="Rolling W."/>
            <person name="Curaba J."/>
            <person name="Simon P."/>
        </authorList>
    </citation>
    <scope>NUCLEOTIDE SEQUENCE</scope>
    <source>
        <tissue evidence="12">Leaf</tissue>
    </source>
</reference>
<dbReference type="InterPro" id="IPR029016">
    <property type="entry name" value="GAF-like_dom_sf"/>
</dbReference>
<dbReference type="AlphaFoldDB" id="A0A175YJ70"/>
<dbReference type="InterPro" id="IPR003594">
    <property type="entry name" value="HATPase_dom"/>
</dbReference>
<dbReference type="PRINTS" id="PR01033">
    <property type="entry name" value="PHYTOCHROME"/>
</dbReference>
<dbReference type="Pfam" id="PF01590">
    <property type="entry name" value="GAF"/>
    <property type="match status" value="1"/>
</dbReference>
<dbReference type="PROSITE" id="PS00245">
    <property type="entry name" value="PHYTOCHROME_1"/>
    <property type="match status" value="1"/>
</dbReference>
<dbReference type="Gene3D" id="3.30.450.270">
    <property type="match status" value="1"/>
</dbReference>
<feature type="domain" description="PAS" evidence="10">
    <location>
        <begin position="626"/>
        <end position="697"/>
    </location>
</feature>
<keyword evidence="3" id="KW-0716">Sensory transduction</keyword>
<dbReference type="PANTHER" id="PTHR47876:SF3">
    <property type="entry name" value="PHYTOCHROME 1"/>
    <property type="match status" value="1"/>
</dbReference>
<dbReference type="CDD" id="cd00130">
    <property type="entry name" value="PAS"/>
    <property type="match status" value="2"/>
</dbReference>
<comment type="similarity">
    <text evidence="1">Belongs to the phytochrome family.</text>
</comment>
<dbReference type="Gene3D" id="3.30.565.10">
    <property type="entry name" value="Histidine kinase-like ATPase, C-terminal domain"/>
    <property type="match status" value="1"/>
</dbReference>
<dbReference type="InterPro" id="IPR035965">
    <property type="entry name" value="PAS-like_dom_sf"/>
</dbReference>
<feature type="domain" description="PAS" evidence="10">
    <location>
        <begin position="760"/>
        <end position="812"/>
    </location>
</feature>
<reference evidence="11" key="1">
    <citation type="journal article" date="2016" name="Nat. Genet.">
        <title>A high-quality carrot genome assembly provides new insights into carotenoid accumulation and asterid genome evolution.</title>
        <authorList>
            <person name="Iorizzo M."/>
            <person name="Ellison S."/>
            <person name="Senalik D."/>
            <person name="Zeng P."/>
            <person name="Satapoomin P."/>
            <person name="Huang J."/>
            <person name="Bowman M."/>
            <person name="Iovene M."/>
            <person name="Sanseverino W."/>
            <person name="Cavagnaro P."/>
            <person name="Yildiz M."/>
            <person name="Macko-Podgorni A."/>
            <person name="Moranska E."/>
            <person name="Grzebelus E."/>
            <person name="Grzebelus D."/>
            <person name="Ashrafi H."/>
            <person name="Zheng Z."/>
            <person name="Cheng S."/>
            <person name="Spooner D."/>
            <person name="Van Deynze A."/>
            <person name="Simon P."/>
        </authorList>
    </citation>
    <scope>NUCLEOTIDE SEQUENCE [LARGE SCALE GENOMIC DNA]</scope>
    <source>
        <tissue evidence="11">Leaf</tissue>
    </source>
</reference>
<keyword evidence="4" id="KW-0157">Chromophore</keyword>
<dbReference type="InterPro" id="IPR013767">
    <property type="entry name" value="PAS_fold"/>
</dbReference>
<evidence type="ECO:0000256" key="5">
    <source>
        <dbReference type="ARBA" id="ARBA00023015"/>
    </source>
</evidence>
<evidence type="ECO:0000259" key="9">
    <source>
        <dbReference type="PROSITE" id="PS50109"/>
    </source>
</evidence>
<dbReference type="KEGG" id="dcr:108202169"/>
<evidence type="ECO:0000259" key="10">
    <source>
        <dbReference type="PROSITE" id="PS50112"/>
    </source>
</evidence>
<dbReference type="FunFam" id="3.30.450.270:FF:000001">
    <property type="entry name" value="Phytochrome"/>
    <property type="match status" value="1"/>
</dbReference>
<dbReference type="Gramene" id="KZM82902">
    <property type="protein sequence ID" value="KZM82902"/>
    <property type="gene ID" value="DCAR_030471"/>
</dbReference>
<evidence type="ECO:0000256" key="2">
    <source>
        <dbReference type="ARBA" id="ARBA00022543"/>
    </source>
</evidence>
<keyword evidence="13" id="KW-1185">Reference proteome</keyword>
<dbReference type="InterPro" id="IPR000014">
    <property type="entry name" value="PAS"/>
</dbReference>
<dbReference type="InterPro" id="IPR013654">
    <property type="entry name" value="PAS_2"/>
</dbReference>
<name>A0A175YJ70_DAUCS</name>
<dbReference type="Gene3D" id="3.30.450.40">
    <property type="match status" value="1"/>
</dbReference>
<keyword evidence="6" id="KW-0804">Transcription</keyword>
<dbReference type="Pfam" id="PF00989">
    <property type="entry name" value="PAS"/>
    <property type="match status" value="2"/>
</dbReference>
<dbReference type="Gene3D" id="3.30.450.20">
    <property type="entry name" value="PAS domain"/>
    <property type="match status" value="3"/>
</dbReference>
<evidence type="ECO:0000313" key="11">
    <source>
        <dbReference type="EMBL" id="KZM82902.1"/>
    </source>
</evidence>
<dbReference type="SMART" id="SM00091">
    <property type="entry name" value="PAS"/>
    <property type="match status" value="2"/>
</dbReference>
<dbReference type="STRING" id="79200.A0A175YJ70"/>
<dbReference type="SMART" id="SM00065">
    <property type="entry name" value="GAF"/>
    <property type="match status" value="1"/>
</dbReference>
<dbReference type="EMBL" id="LNRQ01000009">
    <property type="protein sequence ID" value="KZM82902.1"/>
    <property type="molecule type" value="Genomic_DNA"/>
</dbReference>
<dbReference type="SMART" id="SM00387">
    <property type="entry name" value="HATPase_c"/>
    <property type="match status" value="1"/>
</dbReference>
<evidence type="ECO:0000256" key="4">
    <source>
        <dbReference type="ARBA" id="ARBA00022991"/>
    </source>
</evidence>
<dbReference type="NCBIfam" id="TIGR00229">
    <property type="entry name" value="sensory_box"/>
    <property type="match status" value="1"/>
</dbReference>